<evidence type="ECO:0000259" key="10">
    <source>
        <dbReference type="Pfam" id="PF09851"/>
    </source>
</evidence>
<evidence type="ECO:0000313" key="11">
    <source>
        <dbReference type="EMBL" id="MCM2575868.1"/>
    </source>
</evidence>
<dbReference type="InterPro" id="IPR013099">
    <property type="entry name" value="K_chnl_dom"/>
</dbReference>
<accession>A0ABT0X1U0</accession>
<keyword evidence="2" id="KW-0813">Transport</keyword>
<dbReference type="EMBL" id="JAMQGM010000001">
    <property type="protein sequence ID" value="MCM2575868.1"/>
    <property type="molecule type" value="Genomic_DNA"/>
</dbReference>
<protein>
    <submittedName>
        <fullName evidence="11">Ion channel</fullName>
    </submittedName>
</protein>
<feature type="transmembrane region" description="Helical" evidence="8">
    <location>
        <begin position="16"/>
        <end position="35"/>
    </location>
</feature>
<evidence type="ECO:0000259" key="9">
    <source>
        <dbReference type="Pfam" id="PF07885"/>
    </source>
</evidence>
<sequence>MPLVGESFVARWEKRTLPWMTGLALLSLVVYVSSAATESPPLLWSVIDYGIWALFAADFVLRFSLAENRWTFLKRNPLDVLALLVPSMRVLRALTIIGRLSVVARRGRSERLLASTGIVVAMAILALAAAVLQAERNAAGSTITSLPDALWWAMTTTTTVGYGDLAPVTAAGRLYGSVLMIIGIGTMGTVTAALASRLVVPPRAGAVPDAAEPAVLPRQADGQAVSGAREALDGLHRLGELHAAGVLTESEFTAKKRELLSRI</sequence>
<evidence type="ECO:0000256" key="8">
    <source>
        <dbReference type="SAM" id="Phobius"/>
    </source>
</evidence>
<feature type="transmembrane region" description="Helical" evidence="8">
    <location>
        <begin position="81"/>
        <end position="100"/>
    </location>
</feature>
<feature type="domain" description="Potassium channel" evidence="9">
    <location>
        <begin position="125"/>
        <end position="198"/>
    </location>
</feature>
<comment type="caution">
    <text evidence="11">The sequence shown here is derived from an EMBL/GenBank/DDBJ whole genome shotgun (WGS) entry which is preliminary data.</text>
</comment>
<feature type="transmembrane region" description="Helical" evidence="8">
    <location>
        <begin position="42"/>
        <end position="61"/>
    </location>
</feature>
<dbReference type="Pfam" id="PF07885">
    <property type="entry name" value="Ion_trans_2"/>
    <property type="match status" value="1"/>
</dbReference>
<evidence type="ECO:0000256" key="4">
    <source>
        <dbReference type="ARBA" id="ARBA00022989"/>
    </source>
</evidence>
<feature type="transmembrane region" description="Helical" evidence="8">
    <location>
        <begin position="174"/>
        <end position="195"/>
    </location>
</feature>
<dbReference type="RefSeq" id="WP_251407662.1">
    <property type="nucleotide sequence ID" value="NZ_JAMQGM010000001.1"/>
</dbReference>
<evidence type="ECO:0000256" key="1">
    <source>
        <dbReference type="ARBA" id="ARBA00004141"/>
    </source>
</evidence>
<proteinExistence type="predicted"/>
<evidence type="ECO:0000313" key="12">
    <source>
        <dbReference type="Proteomes" id="UP001167160"/>
    </source>
</evidence>
<dbReference type="PANTHER" id="PTHR11537:SF254">
    <property type="entry name" value="POTASSIUM VOLTAGE-GATED CHANNEL PROTEIN SHAB"/>
    <property type="match status" value="1"/>
</dbReference>
<organism evidence="11 12">
    <name type="scientific">Streptomyces meridianus</name>
    <dbReference type="NCBI Taxonomy" id="2938945"/>
    <lineage>
        <taxon>Bacteria</taxon>
        <taxon>Bacillati</taxon>
        <taxon>Actinomycetota</taxon>
        <taxon>Actinomycetes</taxon>
        <taxon>Kitasatosporales</taxon>
        <taxon>Streptomycetaceae</taxon>
        <taxon>Streptomyces</taxon>
    </lineage>
</organism>
<keyword evidence="7" id="KW-0407">Ion channel</keyword>
<dbReference type="Pfam" id="PF09851">
    <property type="entry name" value="SHOCT"/>
    <property type="match status" value="1"/>
</dbReference>
<evidence type="ECO:0000256" key="3">
    <source>
        <dbReference type="ARBA" id="ARBA00022692"/>
    </source>
</evidence>
<comment type="subcellular location">
    <subcellularLocation>
        <location evidence="1">Membrane</location>
        <topology evidence="1">Multi-pass membrane protein</topology>
    </subcellularLocation>
</comment>
<evidence type="ECO:0000256" key="7">
    <source>
        <dbReference type="ARBA" id="ARBA00023303"/>
    </source>
</evidence>
<dbReference type="Gene3D" id="1.10.287.70">
    <property type="match status" value="1"/>
</dbReference>
<keyword evidence="4 8" id="KW-1133">Transmembrane helix</keyword>
<dbReference type="InterPro" id="IPR028325">
    <property type="entry name" value="VG_K_chnl"/>
</dbReference>
<evidence type="ECO:0000256" key="6">
    <source>
        <dbReference type="ARBA" id="ARBA00023136"/>
    </source>
</evidence>
<feature type="domain" description="SHOCT" evidence="10">
    <location>
        <begin position="236"/>
        <end position="260"/>
    </location>
</feature>
<keyword evidence="5" id="KW-0406">Ion transport</keyword>
<gene>
    <name evidence="11" type="ORF">M1E25_00600</name>
</gene>
<dbReference type="PANTHER" id="PTHR11537">
    <property type="entry name" value="VOLTAGE-GATED POTASSIUM CHANNEL"/>
    <property type="match status" value="1"/>
</dbReference>
<keyword evidence="12" id="KW-1185">Reference proteome</keyword>
<keyword evidence="6 8" id="KW-0472">Membrane</keyword>
<dbReference type="InterPro" id="IPR018649">
    <property type="entry name" value="SHOCT"/>
</dbReference>
<evidence type="ECO:0000256" key="2">
    <source>
        <dbReference type="ARBA" id="ARBA00022448"/>
    </source>
</evidence>
<dbReference type="Proteomes" id="UP001167160">
    <property type="component" value="Unassembled WGS sequence"/>
</dbReference>
<name>A0ABT0X1U0_9ACTN</name>
<dbReference type="SUPFAM" id="SSF81324">
    <property type="entry name" value="Voltage-gated potassium channels"/>
    <property type="match status" value="1"/>
</dbReference>
<keyword evidence="3 8" id="KW-0812">Transmembrane</keyword>
<evidence type="ECO:0000256" key="5">
    <source>
        <dbReference type="ARBA" id="ARBA00023065"/>
    </source>
</evidence>
<reference evidence="11" key="1">
    <citation type="journal article" date="2023" name="Int. J. Syst. Evol. Microbiol.">
        <title>Streptomyces meridianus sp. nov. isolated from brackish water of the Tagus estuary in Alcochete, Portugal.</title>
        <authorList>
            <person name="Santos J.D.N."/>
            <person name="Klimek D."/>
            <person name="Calusinska M."/>
            <person name="Lobo Da Cunha A."/>
            <person name="Catita J."/>
            <person name="Goncalves H."/>
            <person name="Gonzalez I."/>
            <person name="Reyes F."/>
            <person name="Lage O.M."/>
        </authorList>
    </citation>
    <scope>NUCLEOTIDE SEQUENCE</scope>
    <source>
        <strain evidence="11">MTZ3.1</strain>
    </source>
</reference>
<feature type="transmembrane region" description="Helical" evidence="8">
    <location>
        <begin position="112"/>
        <end position="132"/>
    </location>
</feature>